<dbReference type="EMBL" id="KD274717">
    <property type="protein sequence ID" value="EMS46379.1"/>
    <property type="molecule type" value="Genomic_DNA"/>
</dbReference>
<evidence type="ECO:0000313" key="1">
    <source>
        <dbReference type="EMBL" id="EMS46379.1"/>
    </source>
</evidence>
<organism evidence="1">
    <name type="scientific">Triticum urartu</name>
    <name type="common">Red wild einkorn</name>
    <name type="synonym">Crithodium urartu</name>
    <dbReference type="NCBI Taxonomy" id="4572"/>
    <lineage>
        <taxon>Eukaryota</taxon>
        <taxon>Viridiplantae</taxon>
        <taxon>Streptophyta</taxon>
        <taxon>Embryophyta</taxon>
        <taxon>Tracheophyta</taxon>
        <taxon>Spermatophyta</taxon>
        <taxon>Magnoliopsida</taxon>
        <taxon>Liliopsida</taxon>
        <taxon>Poales</taxon>
        <taxon>Poaceae</taxon>
        <taxon>BOP clade</taxon>
        <taxon>Pooideae</taxon>
        <taxon>Triticodae</taxon>
        <taxon>Triticeae</taxon>
        <taxon>Triticinae</taxon>
        <taxon>Triticum</taxon>
    </lineage>
</organism>
<dbReference type="AlphaFoldDB" id="M7ZE53"/>
<gene>
    <name evidence="1" type="ORF">TRIUR3_08322</name>
</gene>
<sequence>MARQCLFLLLVAVTVMAFGVAGASKDVTGGYLLRKKKMRKGAQAGVSPPTPS</sequence>
<accession>M7ZE53</accession>
<protein>
    <submittedName>
        <fullName evidence="1">Uncharacterized protein</fullName>
    </submittedName>
</protein>
<name>M7ZE53_TRIUA</name>
<reference evidence="1" key="1">
    <citation type="journal article" date="2013" name="Nature">
        <title>Draft genome of the wheat A-genome progenitor Triticum urartu.</title>
        <authorList>
            <person name="Ling H.Q."/>
            <person name="Zhao S."/>
            <person name="Liu D."/>
            <person name="Wang J."/>
            <person name="Sun H."/>
            <person name="Zhang C."/>
            <person name="Fan H."/>
            <person name="Li D."/>
            <person name="Dong L."/>
            <person name="Tao Y."/>
            <person name="Gao C."/>
            <person name="Wu H."/>
            <person name="Li Y."/>
            <person name="Cui Y."/>
            <person name="Guo X."/>
            <person name="Zheng S."/>
            <person name="Wang B."/>
            <person name="Yu K."/>
            <person name="Liang Q."/>
            <person name="Yang W."/>
            <person name="Lou X."/>
            <person name="Chen J."/>
            <person name="Feng M."/>
            <person name="Jian J."/>
            <person name="Zhang X."/>
            <person name="Luo G."/>
            <person name="Jiang Y."/>
            <person name="Liu J."/>
            <person name="Wang Z."/>
            <person name="Sha Y."/>
            <person name="Zhang B."/>
            <person name="Wu H."/>
            <person name="Tang D."/>
            <person name="Shen Q."/>
            <person name="Xue P."/>
            <person name="Zou S."/>
            <person name="Wang X."/>
            <person name="Liu X."/>
            <person name="Wang F."/>
            <person name="Yang Y."/>
            <person name="An X."/>
            <person name="Dong Z."/>
            <person name="Zhang K."/>
            <person name="Zhang X."/>
            <person name="Luo M.C."/>
            <person name="Dvorak J."/>
            <person name="Tong Y."/>
            <person name="Wang J."/>
            <person name="Yang H."/>
            <person name="Li Z."/>
            <person name="Wang D."/>
            <person name="Zhang A."/>
            <person name="Wang J."/>
        </authorList>
    </citation>
    <scope>NUCLEOTIDE SEQUENCE</scope>
</reference>
<proteinExistence type="predicted"/>